<dbReference type="OrthoDB" id="9770965at2"/>
<protein>
    <submittedName>
        <fullName evidence="6">NTE family protein</fullName>
    </submittedName>
</protein>
<feature type="short sequence motif" description="DGA/G" evidence="4">
    <location>
        <begin position="167"/>
        <end position="169"/>
    </location>
</feature>
<organism evidence="6 7">
    <name type="scientific">Draconibacterium orientale</name>
    <dbReference type="NCBI Taxonomy" id="1168034"/>
    <lineage>
        <taxon>Bacteria</taxon>
        <taxon>Pseudomonadati</taxon>
        <taxon>Bacteroidota</taxon>
        <taxon>Bacteroidia</taxon>
        <taxon>Marinilabiliales</taxon>
        <taxon>Prolixibacteraceae</taxon>
        <taxon>Draconibacterium</taxon>
    </lineage>
</organism>
<dbReference type="Gene3D" id="3.40.1090.10">
    <property type="entry name" value="Cytosolic phospholipase A2 catalytic domain"/>
    <property type="match status" value="2"/>
</dbReference>
<feature type="short sequence motif" description="GXSXG" evidence="4">
    <location>
        <begin position="53"/>
        <end position="57"/>
    </location>
</feature>
<reference evidence="6 7" key="1">
    <citation type="submission" date="2016-10" db="EMBL/GenBank/DDBJ databases">
        <authorList>
            <person name="de Groot N.N."/>
        </authorList>
    </citation>
    <scope>NUCLEOTIDE SEQUENCE [LARGE SCALE GENOMIC DNA]</scope>
    <source>
        <strain evidence="6 7">DSM 25947</strain>
    </source>
</reference>
<dbReference type="GO" id="GO:0016042">
    <property type="term" value="P:lipid catabolic process"/>
    <property type="evidence" value="ECO:0007669"/>
    <property type="project" value="UniProtKB-UniRule"/>
</dbReference>
<keyword evidence="2 4" id="KW-0442">Lipid degradation</keyword>
<feature type="domain" description="PNPLA" evidence="5">
    <location>
        <begin position="22"/>
        <end position="180"/>
    </location>
</feature>
<sequence length="262" mass="28925">MNTISIDFLPLKGMTKKYENGLVLSGGGTRGFAHLGVIAALDKLGIQPDVISGVSAGAIVGAFIAAGKSPEEVRDIFKRGWFFQYTKIHLPVDGLLKLDGVKEILEKEIALKNIEDLKTPLYVCVSNLNKGTVEYHNSGNLGDTVLASASIPVIFAPVELGRYLYVDGGLMDNIPVAPIRKDCQRLIVSNISPINPKAKMKNLIQIATRTVYMSVNQKLEEIKKQADFYIEPKGIDEYDVFQRKHADELFDLGYKKTLEVLK</sequence>
<accession>A0A1I0FK83</accession>
<dbReference type="PROSITE" id="PS51635">
    <property type="entry name" value="PNPLA"/>
    <property type="match status" value="1"/>
</dbReference>
<dbReference type="PANTHER" id="PTHR14226">
    <property type="entry name" value="NEUROPATHY TARGET ESTERASE/SWISS CHEESE D.MELANOGASTER"/>
    <property type="match status" value="1"/>
</dbReference>
<dbReference type="GO" id="GO:0016787">
    <property type="term" value="F:hydrolase activity"/>
    <property type="evidence" value="ECO:0007669"/>
    <property type="project" value="UniProtKB-UniRule"/>
</dbReference>
<keyword evidence="3 4" id="KW-0443">Lipid metabolism</keyword>
<dbReference type="AlphaFoldDB" id="A0A1I0FK83"/>
<dbReference type="Proteomes" id="UP000181981">
    <property type="component" value="Unassembled WGS sequence"/>
</dbReference>
<evidence type="ECO:0000256" key="4">
    <source>
        <dbReference type="PROSITE-ProRule" id="PRU01161"/>
    </source>
</evidence>
<dbReference type="InterPro" id="IPR016035">
    <property type="entry name" value="Acyl_Trfase/lysoPLipase"/>
</dbReference>
<dbReference type="InterPro" id="IPR002641">
    <property type="entry name" value="PNPLA_dom"/>
</dbReference>
<dbReference type="EMBL" id="FOHT01000017">
    <property type="protein sequence ID" value="SET58703.1"/>
    <property type="molecule type" value="Genomic_DNA"/>
</dbReference>
<evidence type="ECO:0000259" key="5">
    <source>
        <dbReference type="PROSITE" id="PS51635"/>
    </source>
</evidence>
<keyword evidence="1 4" id="KW-0378">Hydrolase</keyword>
<gene>
    <name evidence="6" type="ORF">SAMN05444285_11717</name>
</gene>
<name>A0A1I0FK83_9BACT</name>
<dbReference type="InterPro" id="IPR050301">
    <property type="entry name" value="NTE"/>
</dbReference>
<evidence type="ECO:0000256" key="3">
    <source>
        <dbReference type="ARBA" id="ARBA00023098"/>
    </source>
</evidence>
<feature type="active site" description="Proton acceptor" evidence="4">
    <location>
        <position position="167"/>
    </location>
</feature>
<dbReference type="PANTHER" id="PTHR14226:SF78">
    <property type="entry name" value="SLR0060 PROTEIN"/>
    <property type="match status" value="1"/>
</dbReference>
<feature type="short sequence motif" description="GXGXXG" evidence="4">
    <location>
        <begin position="26"/>
        <end position="31"/>
    </location>
</feature>
<dbReference type="CDD" id="cd07205">
    <property type="entry name" value="Pat_PNPLA6_PNPLA7_NTE1_like"/>
    <property type="match status" value="1"/>
</dbReference>
<proteinExistence type="predicted"/>
<evidence type="ECO:0000313" key="6">
    <source>
        <dbReference type="EMBL" id="SET58703.1"/>
    </source>
</evidence>
<evidence type="ECO:0000256" key="2">
    <source>
        <dbReference type="ARBA" id="ARBA00022963"/>
    </source>
</evidence>
<evidence type="ECO:0000313" key="7">
    <source>
        <dbReference type="Proteomes" id="UP000181981"/>
    </source>
</evidence>
<evidence type="ECO:0000256" key="1">
    <source>
        <dbReference type="ARBA" id="ARBA00022801"/>
    </source>
</evidence>
<dbReference type="Pfam" id="PF01734">
    <property type="entry name" value="Patatin"/>
    <property type="match status" value="1"/>
</dbReference>
<dbReference type="SUPFAM" id="SSF52151">
    <property type="entry name" value="FabD/lysophospholipase-like"/>
    <property type="match status" value="1"/>
</dbReference>
<feature type="active site" description="Nucleophile" evidence="4">
    <location>
        <position position="55"/>
    </location>
</feature>